<proteinExistence type="predicted"/>
<dbReference type="GO" id="GO:0016853">
    <property type="term" value="F:isomerase activity"/>
    <property type="evidence" value="ECO:0007669"/>
    <property type="project" value="UniProtKB-KW"/>
</dbReference>
<gene>
    <name evidence="2" type="ORF">ABU614_14045</name>
</gene>
<accession>A0AAU8MMK6</accession>
<dbReference type="CDD" id="cd07067">
    <property type="entry name" value="HP_PGM_like"/>
    <property type="match status" value="1"/>
</dbReference>
<keyword evidence="2" id="KW-0413">Isomerase</keyword>
<evidence type="ECO:0000313" key="2">
    <source>
        <dbReference type="EMBL" id="XCO73517.1"/>
    </source>
</evidence>
<sequence length="187" mass="19603">MNVLRRLSFAACAALLSACATAPQPDAPAVADTAAGATYLIVRHAEKADDDPRDPSLSEAGQARARRLIEALARTPLRAAYATGYRRTQGTAAPAAAAHGLQVTLYDAKQPAADFAAALRRDWPQGTVLVVAHSNTAPGIAAALCGCAVEPMSENEYDRRMWVRVDAQGRAHLRVSRDAGPASSSGQ</sequence>
<dbReference type="Pfam" id="PF00300">
    <property type="entry name" value="His_Phos_1"/>
    <property type="match status" value="1"/>
</dbReference>
<dbReference type="RefSeq" id="WP_363796474.1">
    <property type="nucleotide sequence ID" value="NZ_CP159925.1"/>
</dbReference>
<feature type="signal peptide" evidence="1">
    <location>
        <begin position="1"/>
        <end position="22"/>
    </location>
</feature>
<dbReference type="PROSITE" id="PS51257">
    <property type="entry name" value="PROKAR_LIPOPROTEIN"/>
    <property type="match status" value="1"/>
</dbReference>
<dbReference type="Gene3D" id="3.40.50.1240">
    <property type="entry name" value="Phosphoglycerate mutase-like"/>
    <property type="match status" value="1"/>
</dbReference>
<feature type="chain" id="PRO_5043549330" evidence="1">
    <location>
        <begin position="23"/>
        <end position="187"/>
    </location>
</feature>
<keyword evidence="1" id="KW-0732">Signal</keyword>
<dbReference type="EC" id="5.4.-.-" evidence="2"/>
<evidence type="ECO:0000256" key="1">
    <source>
        <dbReference type="SAM" id="SignalP"/>
    </source>
</evidence>
<dbReference type="InterPro" id="IPR013078">
    <property type="entry name" value="His_Pase_superF_clade-1"/>
</dbReference>
<reference evidence="2" key="1">
    <citation type="submission" date="2024-06" db="EMBL/GenBank/DDBJ databases">
        <authorList>
            <person name="Li S."/>
        </authorList>
    </citation>
    <scope>NUCLEOTIDE SEQUENCE</scope>
    <source>
        <strain evidence="2">SR10</strain>
    </source>
</reference>
<dbReference type="InterPro" id="IPR029033">
    <property type="entry name" value="His_PPase_superfam"/>
</dbReference>
<protein>
    <submittedName>
        <fullName evidence="2">Phosphoglycerate mutase family protein</fullName>
        <ecNumber evidence="2">5.4.-.-</ecNumber>
    </submittedName>
</protein>
<dbReference type="SUPFAM" id="SSF53254">
    <property type="entry name" value="Phosphoglycerate mutase-like"/>
    <property type="match status" value="1"/>
</dbReference>
<dbReference type="EMBL" id="CP159925">
    <property type="protein sequence ID" value="XCO73517.1"/>
    <property type="molecule type" value="Genomic_DNA"/>
</dbReference>
<dbReference type="AlphaFoldDB" id="A0AAU8MMK6"/>
<organism evidence="2">
    <name type="scientific">Lysobacter firmicutimachus</name>
    <dbReference type="NCBI Taxonomy" id="1792846"/>
    <lineage>
        <taxon>Bacteria</taxon>
        <taxon>Pseudomonadati</taxon>
        <taxon>Pseudomonadota</taxon>
        <taxon>Gammaproteobacteria</taxon>
        <taxon>Lysobacterales</taxon>
        <taxon>Lysobacteraceae</taxon>
        <taxon>Lysobacter</taxon>
    </lineage>
</organism>
<name>A0AAU8MMK6_9GAMM</name>